<reference evidence="2" key="1">
    <citation type="submission" date="2025-08" db="UniProtKB">
        <authorList>
            <consortium name="Ensembl"/>
        </authorList>
    </citation>
    <scope>IDENTIFICATION</scope>
</reference>
<sequence length="104" mass="11538">TKPRRRLCRRRDQLGQWPRGAAIRLRAQGSHSPSHLLQPGMGWAGNGRPIQPGGDASPRDTRAPTHSLRSYLFHRDEGAGAPPQLPGDFDSSVLGRRKEKNNQL</sequence>
<proteinExistence type="predicted"/>
<name>A0A8B9QAG8_APTOW</name>
<evidence type="ECO:0000256" key="1">
    <source>
        <dbReference type="SAM" id="MobiDB-lite"/>
    </source>
</evidence>
<dbReference type="Proteomes" id="UP000694424">
    <property type="component" value="Unplaced"/>
</dbReference>
<keyword evidence="3" id="KW-1185">Reference proteome</keyword>
<feature type="compositionally biased region" description="Basic residues" evidence="1">
    <location>
        <begin position="95"/>
        <end position="104"/>
    </location>
</feature>
<feature type="region of interest" description="Disordered" evidence="1">
    <location>
        <begin position="26"/>
        <end position="104"/>
    </location>
</feature>
<dbReference type="Ensembl" id="ENSAOWT00000028287.1">
    <property type="protein sequence ID" value="ENSAOWP00000024943.1"/>
    <property type="gene ID" value="ENSAOWG00000016886.1"/>
</dbReference>
<evidence type="ECO:0000313" key="2">
    <source>
        <dbReference type="Ensembl" id="ENSAOWP00000024943.1"/>
    </source>
</evidence>
<accession>A0A8B9QAG8</accession>
<protein>
    <submittedName>
        <fullName evidence="2">Uncharacterized protein</fullName>
    </submittedName>
</protein>
<evidence type="ECO:0000313" key="3">
    <source>
        <dbReference type="Proteomes" id="UP000694424"/>
    </source>
</evidence>
<organism evidence="2 3">
    <name type="scientific">Apteryx owenii</name>
    <name type="common">Little spotted kiwi</name>
    <dbReference type="NCBI Taxonomy" id="8824"/>
    <lineage>
        <taxon>Eukaryota</taxon>
        <taxon>Metazoa</taxon>
        <taxon>Chordata</taxon>
        <taxon>Craniata</taxon>
        <taxon>Vertebrata</taxon>
        <taxon>Euteleostomi</taxon>
        <taxon>Archelosauria</taxon>
        <taxon>Archosauria</taxon>
        <taxon>Dinosauria</taxon>
        <taxon>Saurischia</taxon>
        <taxon>Theropoda</taxon>
        <taxon>Coelurosauria</taxon>
        <taxon>Aves</taxon>
        <taxon>Palaeognathae</taxon>
        <taxon>Apterygiformes</taxon>
        <taxon>Apterygidae</taxon>
        <taxon>Apteryx</taxon>
    </lineage>
</organism>
<reference evidence="2" key="2">
    <citation type="submission" date="2025-09" db="UniProtKB">
        <authorList>
            <consortium name="Ensembl"/>
        </authorList>
    </citation>
    <scope>IDENTIFICATION</scope>
</reference>
<dbReference type="AlphaFoldDB" id="A0A8B9QAG8"/>